<dbReference type="InterPro" id="IPR036188">
    <property type="entry name" value="FAD/NAD-bd_sf"/>
</dbReference>
<evidence type="ECO:0000256" key="3">
    <source>
        <dbReference type="ARBA" id="ARBA00011048"/>
    </source>
</evidence>
<keyword evidence="9" id="KW-0411">Iron-sulfur</keyword>
<keyword evidence="6" id="KW-0479">Metal-binding</keyword>
<name>A0ABS9WHW7_9ACTN</name>
<dbReference type="InterPro" id="IPR013785">
    <property type="entry name" value="Aldolase_TIM"/>
</dbReference>
<dbReference type="PANTHER" id="PTHR42917">
    <property type="entry name" value="2,4-DIENOYL-COA REDUCTASE"/>
    <property type="match status" value="1"/>
</dbReference>
<evidence type="ECO:0000256" key="1">
    <source>
        <dbReference type="ARBA" id="ARBA00001917"/>
    </source>
</evidence>
<dbReference type="InterPro" id="IPR001155">
    <property type="entry name" value="OxRdtase_FMN_N"/>
</dbReference>
<evidence type="ECO:0000313" key="12">
    <source>
        <dbReference type="EMBL" id="MCI2242473.1"/>
    </source>
</evidence>
<dbReference type="Gene3D" id="3.50.50.60">
    <property type="entry name" value="FAD/NAD(P)-binding domain"/>
    <property type="match status" value="1"/>
</dbReference>
<sequence>MKYRNLFEPVSIAGATLPNRFALCAMGPMGLGDAEGGFTQRGIDYYVERAKGGTGLIITGVTHAANNIETHEYPSTPSATINPSHFIRTAREMTERVHAYGSSIFLQVSAGFGRVYAEFPEGEAPVSASAVQNRWFDVDCRPLTVDEIRDITRQCGQAARIARDAGFDGVQIHAVHEGYLMDQFAISLFNQRDDEYGGSLENRLRFAREVCEEIKRQCGDDFPVTLRYSPKSFIKGLRDGALPGEEFAEQGRDVDEGVEAARLLASYGYDALDVDVGSYDAWRWNHPPMYQEKGLYRRYAKLVKDAVDVPVICAGRMDDPAMASAAVADGICDIVGLARPLLADPFYVEKLRRDDEAAIRPCLSCHEGCLGRMIRYKSISCAVNPECARERYAALTPALARKRVLVAGGGPAGMEAARVAALRGHDVVLCEAKGRLGGNLVPGGAPAFKEDDHALIAWYEEQLRRAGVEVRLNAPVTAAMAEEGGFDHVIVATGAEPKGFPLDGAPLLAAEAVLLGEADPGHDVVIIGGGLVGCELALHLAQTGHAVTVVEARGEVLELNGPLCPANFEMLRKLLPFHGVRVLTGSQAVGYADGCVTVETPEEELRVPATGVVECVGYRSRDGLYEELRFAAPAVHKIGDARSVANIMNAIWDAHELAGSL</sequence>
<reference evidence="12" key="1">
    <citation type="submission" date="2021-11" db="EMBL/GenBank/DDBJ databases">
        <title>A Novel Adlercreutzia Species, isolated from a Allomyrina dichotoma larva feces.</title>
        <authorList>
            <person name="Suh M.K."/>
        </authorList>
    </citation>
    <scope>NUCLEOTIDE SEQUENCE</scope>
    <source>
        <strain evidence="12">JBNU-10</strain>
    </source>
</reference>
<evidence type="ECO:0000259" key="10">
    <source>
        <dbReference type="Pfam" id="PF00724"/>
    </source>
</evidence>
<dbReference type="SUPFAM" id="SSF51905">
    <property type="entry name" value="FAD/NAD(P)-binding domain"/>
    <property type="match status" value="1"/>
</dbReference>
<keyword evidence="4" id="KW-0285">Flavoprotein</keyword>
<keyword evidence="7" id="KW-0560">Oxidoreductase</keyword>
<evidence type="ECO:0000313" key="13">
    <source>
        <dbReference type="Proteomes" id="UP001430755"/>
    </source>
</evidence>
<dbReference type="EMBL" id="JAJMLW010000003">
    <property type="protein sequence ID" value="MCI2242473.1"/>
    <property type="molecule type" value="Genomic_DNA"/>
</dbReference>
<accession>A0ABS9WHW7</accession>
<comment type="caution">
    <text evidence="12">The sequence shown here is derived from an EMBL/GenBank/DDBJ whole genome shotgun (WGS) entry which is preliminary data.</text>
</comment>
<keyword evidence="8" id="KW-0408">Iron</keyword>
<dbReference type="PRINTS" id="PR00368">
    <property type="entry name" value="FADPNR"/>
</dbReference>
<dbReference type="InterPro" id="IPR023753">
    <property type="entry name" value="FAD/NAD-binding_dom"/>
</dbReference>
<evidence type="ECO:0000256" key="5">
    <source>
        <dbReference type="ARBA" id="ARBA00022643"/>
    </source>
</evidence>
<proteinExistence type="inferred from homology"/>
<dbReference type="Proteomes" id="UP001430755">
    <property type="component" value="Unassembled WGS sequence"/>
</dbReference>
<evidence type="ECO:0000256" key="6">
    <source>
        <dbReference type="ARBA" id="ARBA00022723"/>
    </source>
</evidence>
<dbReference type="Gene3D" id="3.20.20.70">
    <property type="entry name" value="Aldolase class I"/>
    <property type="match status" value="1"/>
</dbReference>
<keyword evidence="13" id="KW-1185">Reference proteome</keyword>
<dbReference type="InterPro" id="IPR051793">
    <property type="entry name" value="NADH:flavin_oxidoreductase"/>
</dbReference>
<comment type="similarity">
    <text evidence="3">In the N-terminal section; belongs to the NADH:flavin oxidoreductase/NADH oxidase family.</text>
</comment>
<dbReference type="Gene3D" id="3.40.50.720">
    <property type="entry name" value="NAD(P)-binding Rossmann-like Domain"/>
    <property type="match status" value="1"/>
</dbReference>
<evidence type="ECO:0000256" key="4">
    <source>
        <dbReference type="ARBA" id="ARBA00022630"/>
    </source>
</evidence>
<evidence type="ECO:0000259" key="11">
    <source>
        <dbReference type="Pfam" id="PF07992"/>
    </source>
</evidence>
<evidence type="ECO:0000256" key="8">
    <source>
        <dbReference type="ARBA" id="ARBA00023004"/>
    </source>
</evidence>
<gene>
    <name evidence="12" type="ORF">LPT13_08925</name>
</gene>
<evidence type="ECO:0000256" key="9">
    <source>
        <dbReference type="ARBA" id="ARBA00023014"/>
    </source>
</evidence>
<dbReference type="SUPFAM" id="SSF51395">
    <property type="entry name" value="FMN-linked oxidoreductases"/>
    <property type="match status" value="1"/>
</dbReference>
<protein>
    <submittedName>
        <fullName evidence="12">FAD-dependent oxidoreductase</fullName>
    </submittedName>
</protein>
<evidence type="ECO:0000256" key="7">
    <source>
        <dbReference type="ARBA" id="ARBA00023002"/>
    </source>
</evidence>
<keyword evidence="5" id="KW-0288">FMN</keyword>
<feature type="domain" description="FAD/NAD(P)-binding" evidence="11">
    <location>
        <begin position="403"/>
        <end position="628"/>
    </location>
</feature>
<organism evidence="12 13">
    <name type="scientific">Adlercreutzia faecimuris</name>
    <dbReference type="NCBI Taxonomy" id="2897341"/>
    <lineage>
        <taxon>Bacteria</taxon>
        <taxon>Bacillati</taxon>
        <taxon>Actinomycetota</taxon>
        <taxon>Coriobacteriia</taxon>
        <taxon>Eggerthellales</taxon>
        <taxon>Eggerthellaceae</taxon>
        <taxon>Adlercreutzia</taxon>
    </lineage>
</organism>
<dbReference type="Pfam" id="PF00724">
    <property type="entry name" value="Oxidored_FMN"/>
    <property type="match status" value="1"/>
</dbReference>
<comment type="cofactor">
    <cofactor evidence="1">
        <name>FMN</name>
        <dbReference type="ChEBI" id="CHEBI:58210"/>
    </cofactor>
</comment>
<comment type="cofactor">
    <cofactor evidence="2">
        <name>[4Fe-4S] cluster</name>
        <dbReference type="ChEBI" id="CHEBI:49883"/>
    </cofactor>
</comment>
<dbReference type="RefSeq" id="WP_242165775.1">
    <property type="nucleotide sequence ID" value="NZ_JAJMLW010000003.1"/>
</dbReference>
<feature type="domain" description="NADH:flavin oxidoreductase/NADH oxidase N-terminal" evidence="10">
    <location>
        <begin position="5"/>
        <end position="353"/>
    </location>
</feature>
<dbReference type="Pfam" id="PF07992">
    <property type="entry name" value="Pyr_redox_2"/>
    <property type="match status" value="1"/>
</dbReference>
<dbReference type="PANTHER" id="PTHR42917:SF2">
    <property type="entry name" value="2,4-DIENOYL-COA REDUCTASE [(2E)-ENOYL-COA-PRODUCING]"/>
    <property type="match status" value="1"/>
</dbReference>
<evidence type="ECO:0000256" key="2">
    <source>
        <dbReference type="ARBA" id="ARBA00001966"/>
    </source>
</evidence>